<comment type="caution">
    <text evidence="5">The sequence shown here is derived from an EMBL/GenBank/DDBJ whole genome shotgun (WGS) entry which is preliminary data.</text>
</comment>
<feature type="transmembrane region" description="Helical" evidence="3">
    <location>
        <begin position="142"/>
        <end position="161"/>
    </location>
</feature>
<feature type="domain" description="P-type ATPase A" evidence="4">
    <location>
        <begin position="228"/>
        <end position="322"/>
    </location>
</feature>
<dbReference type="Proteomes" id="UP000294947">
    <property type="component" value="Unassembled WGS sequence"/>
</dbReference>
<evidence type="ECO:0000313" key="6">
    <source>
        <dbReference type="Proteomes" id="UP000294947"/>
    </source>
</evidence>
<dbReference type="GO" id="GO:0022857">
    <property type="term" value="F:transmembrane transporter activity"/>
    <property type="evidence" value="ECO:0007669"/>
    <property type="project" value="TreeGrafter"/>
</dbReference>
<protein>
    <submittedName>
        <fullName evidence="5">Cation-translocating P-type ATPase</fullName>
    </submittedName>
</protein>
<keyword evidence="3" id="KW-0472">Membrane</keyword>
<keyword evidence="3" id="KW-1133">Transmembrane helix</keyword>
<comment type="similarity">
    <text evidence="2">Belongs to the cation transport ATPase (P-type) (TC 3.A.3) family. Type IB subfamily.</text>
</comment>
<dbReference type="AlphaFoldDB" id="A0A4R4XT93"/>
<accession>A0A4R4XT93</accession>
<keyword evidence="3" id="KW-0812">Transmembrane</keyword>
<proteinExistence type="inferred from homology"/>
<keyword evidence="6" id="KW-1185">Reference proteome</keyword>
<evidence type="ECO:0000259" key="4">
    <source>
        <dbReference type="Pfam" id="PF00122"/>
    </source>
</evidence>
<reference evidence="5 6" key="1">
    <citation type="submission" date="2019-03" db="EMBL/GenBank/DDBJ databases">
        <title>Draft genome sequences of novel Actinobacteria.</title>
        <authorList>
            <person name="Sahin N."/>
            <person name="Ay H."/>
            <person name="Saygin H."/>
        </authorList>
    </citation>
    <scope>NUCLEOTIDE SEQUENCE [LARGE SCALE GENOMIC DNA]</scope>
    <source>
        <strain evidence="5 6">7K502</strain>
    </source>
</reference>
<evidence type="ECO:0000256" key="2">
    <source>
        <dbReference type="ARBA" id="ARBA00006024"/>
    </source>
</evidence>
<dbReference type="InterPro" id="IPR008250">
    <property type="entry name" value="ATPase_P-typ_transduc_dom_A_sf"/>
</dbReference>
<dbReference type="InterPro" id="IPR023214">
    <property type="entry name" value="HAD_sf"/>
</dbReference>
<dbReference type="Gene3D" id="3.40.50.1000">
    <property type="entry name" value="HAD superfamily/HAD-like"/>
    <property type="match status" value="1"/>
</dbReference>
<dbReference type="PANTHER" id="PTHR48085:SF5">
    <property type="entry name" value="CADMIUM_ZINC-TRANSPORTING ATPASE HMA4-RELATED"/>
    <property type="match status" value="1"/>
</dbReference>
<evidence type="ECO:0000313" key="5">
    <source>
        <dbReference type="EMBL" id="TDD34566.1"/>
    </source>
</evidence>
<dbReference type="InterPro" id="IPR036412">
    <property type="entry name" value="HAD-like_sf"/>
</dbReference>
<sequence>MSGDRVAVLDGPGIREHQWTGATAGRVRVCASAGGRVRLSVPWLVRQPDLADPVTEKLARLEGIRSTRVFTRTGNVVVWTDGSGELDELIKALQTPPTAPARHWAASRRAPAGMGGGRLVAGLLVLAGAAVTRFFLRRAPAGRGASGMFGLAAAFIGLPFLRRAGRGLARRNAPGTDALVAAATIVSLVLRQNIVAVGVLTVLNLGELVQALLLRNSRRHAARHAATEQRTWLVCDGVEVEVAASQVECGDVVAVHADQRIPVDGVVVEGSAMVDQSAIIANLLPVQVRPGDEVFAGTTVRSGALRIRASAVGSNTATSKLLARAGSVRDAREPLPTIAAGFAQRFTPAAFAAAGLTFLVTGDARRAMSMLLIACPCAVGLSTPTAVSAGVAAAARRDVHATSERVLEGIGLATAIVLGSGALSGCPATDATAVRRLRRLGVTRIAAFADDDERAAALARGLDAAELHIGDRPETRAALVHDLQTEGHVVAVLGRAMVDALALAQADIGITADTTLAPLADLVILGGDLTKVGTAVELGQRTRRIVRQNYGLSVGVNVAGMLAGAAGAVHPVLAAVLHNAGSAAVITNSARVRRSGRRVNDIRR</sequence>
<evidence type="ECO:0000256" key="1">
    <source>
        <dbReference type="ARBA" id="ARBA00004141"/>
    </source>
</evidence>
<dbReference type="OrthoDB" id="7059309at2"/>
<comment type="subcellular location">
    <subcellularLocation>
        <location evidence="1">Membrane</location>
        <topology evidence="1">Multi-pass membrane protein</topology>
    </subcellularLocation>
</comment>
<dbReference type="Gene3D" id="2.70.150.10">
    <property type="entry name" value="Calcium-transporting ATPase, cytoplasmic transduction domain A"/>
    <property type="match status" value="1"/>
</dbReference>
<dbReference type="EMBL" id="SMKW01000141">
    <property type="protein sequence ID" value="TDD34566.1"/>
    <property type="molecule type" value="Genomic_DNA"/>
</dbReference>
<dbReference type="PANTHER" id="PTHR48085">
    <property type="entry name" value="CADMIUM/ZINC-TRANSPORTING ATPASE HMA2-RELATED"/>
    <property type="match status" value="1"/>
</dbReference>
<evidence type="ECO:0000256" key="3">
    <source>
        <dbReference type="SAM" id="Phobius"/>
    </source>
</evidence>
<feature type="transmembrane region" description="Helical" evidence="3">
    <location>
        <begin position="117"/>
        <end position="136"/>
    </location>
</feature>
<gene>
    <name evidence="5" type="ORF">E1288_44280</name>
</gene>
<dbReference type="SUPFAM" id="SSF56784">
    <property type="entry name" value="HAD-like"/>
    <property type="match status" value="1"/>
</dbReference>
<dbReference type="SUPFAM" id="SSF81653">
    <property type="entry name" value="Calcium ATPase, transduction domain A"/>
    <property type="match status" value="1"/>
</dbReference>
<dbReference type="InterPro" id="IPR051014">
    <property type="entry name" value="Cation_Transport_ATPase_IB"/>
</dbReference>
<organism evidence="5 6">
    <name type="scientific">Saccharopolyspora elongata</name>
    <dbReference type="NCBI Taxonomy" id="2530387"/>
    <lineage>
        <taxon>Bacteria</taxon>
        <taxon>Bacillati</taxon>
        <taxon>Actinomycetota</taxon>
        <taxon>Actinomycetes</taxon>
        <taxon>Pseudonocardiales</taxon>
        <taxon>Pseudonocardiaceae</taxon>
        <taxon>Saccharopolyspora</taxon>
    </lineage>
</organism>
<name>A0A4R4XT93_9PSEU</name>
<dbReference type="GO" id="GO:0016020">
    <property type="term" value="C:membrane"/>
    <property type="evidence" value="ECO:0007669"/>
    <property type="project" value="TreeGrafter"/>
</dbReference>
<dbReference type="Pfam" id="PF00122">
    <property type="entry name" value="E1-E2_ATPase"/>
    <property type="match status" value="1"/>
</dbReference>
<dbReference type="InterPro" id="IPR059000">
    <property type="entry name" value="ATPase_P-type_domA"/>
</dbReference>